<name>A0AAN8SHC3_POLSC</name>
<dbReference type="GO" id="GO:0005737">
    <property type="term" value="C:cytoplasm"/>
    <property type="evidence" value="ECO:0007669"/>
    <property type="project" value="UniProtKB-ARBA"/>
</dbReference>
<dbReference type="PROSITE" id="PS50222">
    <property type="entry name" value="EF_HAND_2"/>
    <property type="match status" value="1"/>
</dbReference>
<evidence type="ECO:0000259" key="1">
    <source>
        <dbReference type="PROSITE" id="PS50222"/>
    </source>
</evidence>
<evidence type="ECO:0000313" key="2">
    <source>
        <dbReference type="EMBL" id="KAK6644315.1"/>
    </source>
</evidence>
<dbReference type="Gene3D" id="1.10.238.10">
    <property type="entry name" value="EF-hand"/>
    <property type="match status" value="1"/>
</dbReference>
<dbReference type="FunFam" id="1.10.238.10:FF:000263">
    <property type="entry name" value="plastin-1 isoform X2"/>
    <property type="match status" value="1"/>
</dbReference>
<proteinExistence type="predicted"/>
<dbReference type="CDD" id="cd00051">
    <property type="entry name" value="EFh"/>
    <property type="match status" value="1"/>
</dbReference>
<comment type="caution">
    <text evidence="2">The sequence shown here is derived from an EMBL/GenBank/DDBJ whole genome shotgun (WGS) entry which is preliminary data.</text>
</comment>
<organism evidence="2 3">
    <name type="scientific">Polyplax serrata</name>
    <name type="common">Common mouse louse</name>
    <dbReference type="NCBI Taxonomy" id="468196"/>
    <lineage>
        <taxon>Eukaryota</taxon>
        <taxon>Metazoa</taxon>
        <taxon>Ecdysozoa</taxon>
        <taxon>Arthropoda</taxon>
        <taxon>Hexapoda</taxon>
        <taxon>Insecta</taxon>
        <taxon>Pterygota</taxon>
        <taxon>Neoptera</taxon>
        <taxon>Paraneoptera</taxon>
        <taxon>Psocodea</taxon>
        <taxon>Troctomorpha</taxon>
        <taxon>Phthiraptera</taxon>
        <taxon>Anoplura</taxon>
        <taxon>Polyplacidae</taxon>
        <taxon>Polyplax</taxon>
    </lineage>
</organism>
<reference evidence="2 3" key="1">
    <citation type="submission" date="2023-10" db="EMBL/GenBank/DDBJ databases">
        <title>Genomes of two closely related lineages of the louse Polyplax serrata with different host specificities.</title>
        <authorList>
            <person name="Martinu J."/>
            <person name="Tarabai H."/>
            <person name="Stefka J."/>
            <person name="Hypsa V."/>
        </authorList>
    </citation>
    <scope>NUCLEOTIDE SEQUENCE [LARGE SCALE GENOMIC DNA]</scope>
    <source>
        <strain evidence="2">HR10_N</strain>
    </source>
</reference>
<evidence type="ECO:0000313" key="3">
    <source>
        <dbReference type="Proteomes" id="UP001372834"/>
    </source>
</evidence>
<accession>A0AAN8SHC3</accession>
<protein>
    <recommendedName>
        <fullName evidence="1">EF-hand domain-containing protein</fullName>
    </recommendedName>
</protein>
<gene>
    <name evidence="2" type="ORF">RUM43_000582</name>
</gene>
<dbReference type="AlphaFoldDB" id="A0AAN8SHC3"/>
<sequence>MAATELSADEREEIKEHFFSIDKNGDSLISLSELKDALDQCGFKLPGWKVRKIIEEYDDKKATKHVGQLSLDEFEKRNFRPSDILNHVKSPTSYSEYTVMHLSFESTDLKKIEKAPFRTGISSSVGMCRVLTVQRPESVPGRESDVINVKKSESSPFRFCELEGVGRLSSPQKRAKYLTKK</sequence>
<dbReference type="InterPro" id="IPR002048">
    <property type="entry name" value="EF_hand_dom"/>
</dbReference>
<dbReference type="Pfam" id="PF13499">
    <property type="entry name" value="EF-hand_7"/>
    <property type="match status" value="1"/>
</dbReference>
<dbReference type="Proteomes" id="UP001372834">
    <property type="component" value="Unassembled WGS sequence"/>
</dbReference>
<feature type="domain" description="EF-hand" evidence="1">
    <location>
        <begin position="9"/>
        <end position="44"/>
    </location>
</feature>
<dbReference type="SUPFAM" id="SSF47473">
    <property type="entry name" value="EF-hand"/>
    <property type="match status" value="1"/>
</dbReference>
<dbReference type="GO" id="GO:0005509">
    <property type="term" value="F:calcium ion binding"/>
    <property type="evidence" value="ECO:0007669"/>
    <property type="project" value="InterPro"/>
</dbReference>
<dbReference type="EMBL" id="JAWJWE010000001">
    <property type="protein sequence ID" value="KAK6644315.1"/>
    <property type="molecule type" value="Genomic_DNA"/>
</dbReference>
<dbReference type="InterPro" id="IPR011992">
    <property type="entry name" value="EF-hand-dom_pair"/>
</dbReference>